<evidence type="ECO:0000313" key="1">
    <source>
        <dbReference type="EMBL" id="EZA60768.1"/>
    </source>
</evidence>
<dbReference type="EMBL" id="KK107069">
    <property type="protein sequence ID" value="EZA60768.1"/>
    <property type="molecule type" value="Genomic_DNA"/>
</dbReference>
<evidence type="ECO:0000313" key="2">
    <source>
        <dbReference type="Proteomes" id="UP000053097"/>
    </source>
</evidence>
<gene>
    <name evidence="1" type="ORF">X777_14009</name>
</gene>
<dbReference type="OrthoDB" id="741027at2759"/>
<sequence>MIKRITEYSKPKVWCPREDYHLPQDGISMSITSAFPSSNSEKSEIAIYRSTGMKRQDDGTFVLQPSKATVIDAKCYRPATVIHEADYPTVEMDVVEDVLVYCAVSSRRAEDNREVVSSGRQRCEPNTAAKGHVMPAGTGASYRSLSDLGEDVYKSTTIVDQTQTTSQSVLESVKKAFSFASPKVEIRKKDPLIEDRRESVSIVSR</sequence>
<dbReference type="AlphaFoldDB" id="A0A026WY66"/>
<accession>A0A026WY66</accession>
<name>A0A026WY66_OOCBI</name>
<proteinExistence type="predicted"/>
<keyword evidence="2" id="KW-1185">Reference proteome</keyword>
<protein>
    <submittedName>
        <fullName evidence="1">Uncharacterized protein</fullName>
    </submittedName>
</protein>
<dbReference type="Proteomes" id="UP000053097">
    <property type="component" value="Unassembled WGS sequence"/>
</dbReference>
<organism evidence="1 2">
    <name type="scientific">Ooceraea biroi</name>
    <name type="common">Clonal raider ant</name>
    <name type="synonym">Cerapachys biroi</name>
    <dbReference type="NCBI Taxonomy" id="2015173"/>
    <lineage>
        <taxon>Eukaryota</taxon>
        <taxon>Metazoa</taxon>
        <taxon>Ecdysozoa</taxon>
        <taxon>Arthropoda</taxon>
        <taxon>Hexapoda</taxon>
        <taxon>Insecta</taxon>
        <taxon>Pterygota</taxon>
        <taxon>Neoptera</taxon>
        <taxon>Endopterygota</taxon>
        <taxon>Hymenoptera</taxon>
        <taxon>Apocrita</taxon>
        <taxon>Aculeata</taxon>
        <taxon>Formicoidea</taxon>
        <taxon>Formicidae</taxon>
        <taxon>Dorylinae</taxon>
        <taxon>Ooceraea</taxon>
    </lineage>
</organism>
<reference evidence="1 2" key="1">
    <citation type="journal article" date="2014" name="Curr. Biol.">
        <title>The genome of the clonal raider ant Cerapachys biroi.</title>
        <authorList>
            <person name="Oxley P.R."/>
            <person name="Ji L."/>
            <person name="Fetter-Pruneda I."/>
            <person name="McKenzie S.K."/>
            <person name="Li C."/>
            <person name="Hu H."/>
            <person name="Zhang G."/>
            <person name="Kronauer D.J."/>
        </authorList>
    </citation>
    <scope>NUCLEOTIDE SEQUENCE [LARGE SCALE GENOMIC DNA]</scope>
</reference>